<dbReference type="Gene3D" id="3.30.420.10">
    <property type="entry name" value="Ribonuclease H-like superfamily/Ribonuclease H"/>
    <property type="match status" value="1"/>
</dbReference>
<dbReference type="GO" id="GO:0003676">
    <property type="term" value="F:nucleic acid binding"/>
    <property type="evidence" value="ECO:0007669"/>
    <property type="project" value="InterPro"/>
</dbReference>
<dbReference type="WBParaSite" id="HCON_00145030-00001">
    <property type="protein sequence ID" value="HCON_00145030-00001"/>
    <property type="gene ID" value="HCON_00145030"/>
</dbReference>
<sequence length="97" mass="11001">MKVTARANEFSPLFIQCSVLICISENQLDWDKYVCACAFMYNTSAHSSINNTPFFLMYGRDPVLNIDLLIQHDLENHIPAEDSGFYVQNLVTTLHAA</sequence>
<evidence type="ECO:0000313" key="1">
    <source>
        <dbReference type="Proteomes" id="UP000025227"/>
    </source>
</evidence>
<protein>
    <submittedName>
        <fullName evidence="2">RNA-directed DNA polymerase</fullName>
    </submittedName>
</protein>
<dbReference type="Proteomes" id="UP000025227">
    <property type="component" value="Unplaced"/>
</dbReference>
<dbReference type="AlphaFoldDB" id="A0A7I4YU72"/>
<name>A0A7I4YU72_HAECO</name>
<proteinExistence type="predicted"/>
<keyword evidence="1" id="KW-1185">Reference proteome</keyword>
<organism evidence="1 2">
    <name type="scientific">Haemonchus contortus</name>
    <name type="common">Barber pole worm</name>
    <dbReference type="NCBI Taxonomy" id="6289"/>
    <lineage>
        <taxon>Eukaryota</taxon>
        <taxon>Metazoa</taxon>
        <taxon>Ecdysozoa</taxon>
        <taxon>Nematoda</taxon>
        <taxon>Chromadorea</taxon>
        <taxon>Rhabditida</taxon>
        <taxon>Rhabditina</taxon>
        <taxon>Rhabditomorpha</taxon>
        <taxon>Strongyloidea</taxon>
        <taxon>Trichostrongylidae</taxon>
        <taxon>Haemonchus</taxon>
    </lineage>
</organism>
<accession>A0A7I4YU72</accession>
<dbReference type="OrthoDB" id="5865975at2759"/>
<evidence type="ECO:0000313" key="2">
    <source>
        <dbReference type="WBParaSite" id="HCON_00145030-00001"/>
    </source>
</evidence>
<reference evidence="2" key="1">
    <citation type="submission" date="2020-12" db="UniProtKB">
        <authorList>
            <consortium name="WormBaseParasite"/>
        </authorList>
    </citation>
    <scope>IDENTIFICATION</scope>
    <source>
        <strain evidence="2">MHco3</strain>
    </source>
</reference>
<dbReference type="InterPro" id="IPR036397">
    <property type="entry name" value="RNaseH_sf"/>
</dbReference>